<accession>A0A1F8GBW6</accession>
<dbReference type="EMBL" id="MGKI01000008">
    <property type="protein sequence ID" value="OGN22771.1"/>
    <property type="molecule type" value="Genomic_DNA"/>
</dbReference>
<gene>
    <name evidence="2" type="ORF">A2918_01375</name>
</gene>
<proteinExistence type="predicted"/>
<reference evidence="2 3" key="1">
    <citation type="journal article" date="2016" name="Nat. Commun.">
        <title>Thousands of microbial genomes shed light on interconnected biogeochemical processes in an aquifer system.</title>
        <authorList>
            <person name="Anantharaman K."/>
            <person name="Brown C.T."/>
            <person name="Hug L.A."/>
            <person name="Sharon I."/>
            <person name="Castelle C.J."/>
            <person name="Probst A.J."/>
            <person name="Thomas B.C."/>
            <person name="Singh A."/>
            <person name="Wilkins M.J."/>
            <person name="Karaoz U."/>
            <person name="Brodie E.L."/>
            <person name="Williams K.H."/>
            <person name="Hubbard S.S."/>
            <person name="Banfield J.F."/>
        </authorList>
    </citation>
    <scope>NUCLEOTIDE SEQUENCE [LARGE SCALE GENOMIC DNA]</scope>
</reference>
<evidence type="ECO:0000313" key="2">
    <source>
        <dbReference type="EMBL" id="OGN22771.1"/>
    </source>
</evidence>
<dbReference type="AlphaFoldDB" id="A0A1F8GBW6"/>
<keyword evidence="1" id="KW-0732">Signal</keyword>
<feature type="chain" id="PRO_5009535581" evidence="1">
    <location>
        <begin position="24"/>
        <end position="249"/>
    </location>
</feature>
<name>A0A1F8GBW6_9BACT</name>
<dbReference type="Proteomes" id="UP000178227">
    <property type="component" value="Unassembled WGS sequence"/>
</dbReference>
<comment type="caution">
    <text evidence="2">The sequence shown here is derived from an EMBL/GenBank/DDBJ whole genome shotgun (WGS) entry which is preliminary data.</text>
</comment>
<evidence type="ECO:0000313" key="3">
    <source>
        <dbReference type="Proteomes" id="UP000178227"/>
    </source>
</evidence>
<dbReference type="STRING" id="1802694.A2918_01375"/>
<sequence>MKKAVLPMFLLSLVSLLTMPAIGQDKEPRIISRSRELFENTNCIATNTCDLKQIRYLAEDYEIMVDGGYHYGTRLFAWYITETVENLENYAFVQFIKGCQYQSTDNNNTTWVARDYFLERILFKHKNWVIDSIDSDPVYYSTPNSRHFNYKQDEEKTYGANKPTLPELYITDRPGTAFYISPTAKNISLAFKTCLYRTSDVPIKTTPDNINFAEPISCFYWSSSWVYNHDKDKFENPPQISPVCDKPDD</sequence>
<evidence type="ECO:0000256" key="1">
    <source>
        <dbReference type="SAM" id="SignalP"/>
    </source>
</evidence>
<feature type="signal peptide" evidence="1">
    <location>
        <begin position="1"/>
        <end position="23"/>
    </location>
</feature>
<protein>
    <submittedName>
        <fullName evidence="2">Uncharacterized protein</fullName>
    </submittedName>
</protein>
<organism evidence="2 3">
    <name type="scientific">Candidatus Yanofskybacteria bacterium RIFCSPLOWO2_01_FULL_42_49</name>
    <dbReference type="NCBI Taxonomy" id="1802694"/>
    <lineage>
        <taxon>Bacteria</taxon>
        <taxon>Candidatus Yanofskyibacteriota</taxon>
    </lineage>
</organism>